<evidence type="ECO:0000313" key="2">
    <source>
        <dbReference type="EMBL" id="MCG2419989.1"/>
    </source>
</evidence>
<protein>
    <submittedName>
        <fullName evidence="2">Helix-turn-helix domain-containing protein</fullName>
    </submittedName>
</protein>
<organism evidence="2 3">
    <name type="scientific">Aequorivita vitellina</name>
    <dbReference type="NCBI Taxonomy" id="2874475"/>
    <lineage>
        <taxon>Bacteria</taxon>
        <taxon>Pseudomonadati</taxon>
        <taxon>Bacteroidota</taxon>
        <taxon>Flavobacteriia</taxon>
        <taxon>Flavobacteriales</taxon>
        <taxon>Flavobacteriaceae</taxon>
        <taxon>Aequorivita</taxon>
    </lineage>
</organism>
<keyword evidence="3" id="KW-1185">Reference proteome</keyword>
<dbReference type="EMBL" id="JAIRBA010000030">
    <property type="protein sequence ID" value="MCG2419989.1"/>
    <property type="molecule type" value="Genomic_DNA"/>
</dbReference>
<sequence length="113" mass="12919">METLKFENLPNAVAELQKVQSEILALLLNKAQSKPEIETPIQLDEVVPITGLTKPTLYGYVQRNEIPYHKKGNRLYFFKSEIIDWIKTGKQKTLKEVEADADAYLSNKNKGLK</sequence>
<proteinExistence type="predicted"/>
<comment type="caution">
    <text evidence="2">The sequence shown here is derived from an EMBL/GenBank/DDBJ whole genome shotgun (WGS) entry which is preliminary data.</text>
</comment>
<dbReference type="Proteomes" id="UP001139461">
    <property type="component" value="Unassembled WGS sequence"/>
</dbReference>
<dbReference type="SUPFAM" id="SSF46955">
    <property type="entry name" value="Putative DNA-binding domain"/>
    <property type="match status" value="1"/>
</dbReference>
<name>A0A9X1U1R2_9FLAO</name>
<accession>A0A9X1U1R2</accession>
<evidence type="ECO:0000313" key="3">
    <source>
        <dbReference type="Proteomes" id="UP001139461"/>
    </source>
</evidence>
<dbReference type="AlphaFoldDB" id="A0A9X1U1R2"/>
<dbReference type="Pfam" id="PF12728">
    <property type="entry name" value="HTH_17"/>
    <property type="match status" value="1"/>
</dbReference>
<feature type="domain" description="Helix-turn-helix" evidence="1">
    <location>
        <begin position="44"/>
        <end position="88"/>
    </location>
</feature>
<dbReference type="RefSeq" id="WP_237603773.1">
    <property type="nucleotide sequence ID" value="NZ_JAIRBA010000030.1"/>
</dbReference>
<dbReference type="InterPro" id="IPR041657">
    <property type="entry name" value="HTH_17"/>
</dbReference>
<reference evidence="2" key="1">
    <citation type="submission" date="2021-09" db="EMBL/GenBank/DDBJ databases">
        <title>Genome of Aequorivita sp. strain F47161.</title>
        <authorList>
            <person name="Wang Y."/>
        </authorList>
    </citation>
    <scope>NUCLEOTIDE SEQUENCE</scope>
    <source>
        <strain evidence="2">F47161</strain>
    </source>
</reference>
<gene>
    <name evidence="2" type="ORF">K8089_13245</name>
</gene>
<evidence type="ECO:0000259" key="1">
    <source>
        <dbReference type="Pfam" id="PF12728"/>
    </source>
</evidence>
<dbReference type="InterPro" id="IPR009061">
    <property type="entry name" value="DNA-bd_dom_put_sf"/>
</dbReference>